<keyword evidence="3" id="KW-0998">Cell outer membrane</keyword>
<reference evidence="9 10" key="1">
    <citation type="submission" date="2022-01" db="EMBL/GenBank/DDBJ databases">
        <title>Paraglaciecola sp. G1-23.</title>
        <authorList>
            <person name="Jin M.S."/>
            <person name="Han D.M."/>
            <person name="Kim H.M."/>
            <person name="Jeon C.O."/>
        </authorList>
    </citation>
    <scope>NUCLEOTIDE SEQUENCE [LARGE SCALE GENOMIC DNA]</scope>
    <source>
        <strain evidence="9 10">G1-23</strain>
    </source>
</reference>
<evidence type="ECO:0000313" key="10">
    <source>
        <dbReference type="Proteomes" id="UP001521137"/>
    </source>
</evidence>
<dbReference type="Pfam" id="PF07715">
    <property type="entry name" value="Plug"/>
    <property type="match status" value="1"/>
</dbReference>
<dbReference type="InterPro" id="IPR000531">
    <property type="entry name" value="Beta-barrel_TonB"/>
</dbReference>
<dbReference type="RefSeq" id="WP_235314360.1">
    <property type="nucleotide sequence ID" value="NZ_JAKGAS010000016.1"/>
</dbReference>
<keyword evidence="9" id="KW-0675">Receptor</keyword>
<dbReference type="Pfam" id="PF00593">
    <property type="entry name" value="TonB_dep_Rec_b-barrel"/>
    <property type="match status" value="1"/>
</dbReference>
<feature type="signal peptide" evidence="6">
    <location>
        <begin position="1"/>
        <end position="26"/>
    </location>
</feature>
<sequence>MNNTGTRFKLSALTLAMLASGTSAFAQENEVAKTAVNQTNVATAAEEDETEVIEVTGFKGSLLKSMNEKRLSQNVSDSIFAEDIGKSTDQNIADALSRVTGVSVQTADGEGTKVTVRGANPDQNVITLNGVTLTSADFNQAVDLSAFSADVLSSINVVKTPSADHDEGSLGASIRLNTVKPLDIAKDVRRLSIQGRYNDFSENADHKLSGTFSHKFLDETLGILITAVDETSSIRRDQMSVNEFDAVNAYIARDLDGNIVNDVNVLAANGVEYNLFTNERNRQGIDTTIQYQPTDDTNIVLNLNWATQDVANSSHGVGIRARADEANYREGIYNENSGIPGEDNYPTYTDPQQDWWVIDPESRTLVRNVNRFADGGMKRSTSLDTTVNKVANLNITQYITEDLKMEVGVNYSQTHLKPTENINMNLFNSYGVQAQVKARADAYGTPHTGIQPAGYDCSSGVCHFIFGDGFVSLMDPDNNSDNMGRSAFNPDDIAAQAVNWMGMTEREVTDTQKTAFVDFDYDLDFAGITKVEFGAKWSERDKYVDDQLGQFRNTTQPIQIIRFDAEGNVAGLKGVIAGEGIGSISAANYATDEAFPVDNFMSAFGIPRNNITDGWQLVSSDQLIEMAYGLEGNNFEVDNSRTRQAILENKAAYFKVNFEYLDSKLTGDIGLRYIETEVETYGSSGAQFGDPANRLYDPFVWRQLRNQNLDSCVTEELFAPNPQGKFQENRIDGNGWDRSDPNNPTRLPQDPSGYPCFDVRTTQNAEQGGWWWNRRHSDISTLAVDVFTDDPTQYGTTAPDNSRRNFPTVGTNVYDMILPSLNLNYQIGQDLIARFAVSKTMSRPPIDSLKPGFNLNEGIWGDPTNDTRGSRITLNNPQLLPQESVNLDLSFEWYFNPSSMVSVALFNKDMSDFIVTESSVVYVDDLRDKDLSGYDAGQLIRSEEQIREYFAANPTGYTEIGQAGCMPARGALGAVSSDWWFDDSDLLNYCAKYDAQRIINGDGATITGIEMSYSQVYDFLPGWMSGLGTTVNYTFQNSKTDEQESTLEPGKILPQMPRSWTPKHSYNATVFWEQDGHQIRLAYRGKSDELVTEFQNEGSVWQEGTGTFDLSASYSITNDIQLSLQALNLTNEGVRRYYTSREHDLGDVNAQGEGILFNEGNALEDDVNKSRTTLLQHTGRTYRLNLRVNF</sequence>
<evidence type="ECO:0000259" key="7">
    <source>
        <dbReference type="Pfam" id="PF00593"/>
    </source>
</evidence>
<evidence type="ECO:0000256" key="2">
    <source>
        <dbReference type="ARBA" id="ARBA00023136"/>
    </source>
</evidence>
<dbReference type="InterPro" id="IPR037066">
    <property type="entry name" value="Plug_dom_sf"/>
</dbReference>
<feature type="domain" description="TonB-dependent receptor plug" evidence="8">
    <location>
        <begin position="76"/>
        <end position="171"/>
    </location>
</feature>
<dbReference type="PANTHER" id="PTHR40980">
    <property type="entry name" value="PLUG DOMAIN-CONTAINING PROTEIN"/>
    <property type="match status" value="1"/>
</dbReference>
<dbReference type="NCBIfam" id="TIGR01782">
    <property type="entry name" value="TonB-Xanth-Caul"/>
    <property type="match status" value="1"/>
</dbReference>
<keyword evidence="10" id="KW-1185">Reference proteome</keyword>
<feature type="compositionally biased region" description="Basic and acidic residues" evidence="5">
    <location>
        <begin position="727"/>
        <end position="740"/>
    </location>
</feature>
<dbReference type="EMBL" id="JAKGAS010000016">
    <property type="protein sequence ID" value="MCF2950261.1"/>
    <property type="molecule type" value="Genomic_DNA"/>
</dbReference>
<dbReference type="Gene3D" id="2.170.130.10">
    <property type="entry name" value="TonB-dependent receptor, plug domain"/>
    <property type="match status" value="1"/>
</dbReference>
<feature type="region of interest" description="Disordered" evidence="5">
    <location>
        <begin position="723"/>
        <end position="753"/>
    </location>
</feature>
<name>A0ABS9DF80_9ALTE</name>
<dbReference type="InterPro" id="IPR036942">
    <property type="entry name" value="Beta-barrel_TonB_sf"/>
</dbReference>
<evidence type="ECO:0000256" key="4">
    <source>
        <dbReference type="RuleBase" id="RU003357"/>
    </source>
</evidence>
<evidence type="ECO:0000256" key="3">
    <source>
        <dbReference type="ARBA" id="ARBA00023237"/>
    </source>
</evidence>
<dbReference type="Proteomes" id="UP001521137">
    <property type="component" value="Unassembled WGS sequence"/>
</dbReference>
<evidence type="ECO:0000259" key="8">
    <source>
        <dbReference type="Pfam" id="PF07715"/>
    </source>
</evidence>
<evidence type="ECO:0000256" key="6">
    <source>
        <dbReference type="SAM" id="SignalP"/>
    </source>
</evidence>
<feature type="chain" id="PRO_5047134929" evidence="6">
    <location>
        <begin position="27"/>
        <end position="1190"/>
    </location>
</feature>
<proteinExistence type="inferred from homology"/>
<evidence type="ECO:0000256" key="5">
    <source>
        <dbReference type="SAM" id="MobiDB-lite"/>
    </source>
</evidence>
<protein>
    <submittedName>
        <fullName evidence="9">TonB-dependent receptor</fullName>
    </submittedName>
</protein>
<gene>
    <name evidence="9" type="ORF">L0668_19290</name>
</gene>
<keyword evidence="4" id="KW-0798">TonB box</keyword>
<dbReference type="Gene3D" id="2.40.170.20">
    <property type="entry name" value="TonB-dependent receptor, beta-barrel domain"/>
    <property type="match status" value="1"/>
</dbReference>
<comment type="caution">
    <text evidence="9">The sequence shown here is derived from an EMBL/GenBank/DDBJ whole genome shotgun (WGS) entry which is preliminary data.</text>
</comment>
<comment type="similarity">
    <text evidence="4">Belongs to the TonB-dependent receptor family.</text>
</comment>
<keyword evidence="6" id="KW-0732">Signal</keyword>
<keyword evidence="2 4" id="KW-0472">Membrane</keyword>
<dbReference type="InterPro" id="IPR012910">
    <property type="entry name" value="Plug_dom"/>
</dbReference>
<organism evidence="9 10">
    <name type="scientific">Paraglaciecola algarum</name>
    <dbReference type="NCBI Taxonomy" id="3050085"/>
    <lineage>
        <taxon>Bacteria</taxon>
        <taxon>Pseudomonadati</taxon>
        <taxon>Pseudomonadota</taxon>
        <taxon>Gammaproteobacteria</taxon>
        <taxon>Alteromonadales</taxon>
        <taxon>Alteromonadaceae</taxon>
        <taxon>Paraglaciecola</taxon>
    </lineage>
</organism>
<evidence type="ECO:0000256" key="1">
    <source>
        <dbReference type="ARBA" id="ARBA00004442"/>
    </source>
</evidence>
<accession>A0ABS9DF80</accession>
<comment type="subcellular location">
    <subcellularLocation>
        <location evidence="1 4">Cell outer membrane</location>
    </subcellularLocation>
</comment>
<dbReference type="InterPro" id="IPR010104">
    <property type="entry name" value="TonB_rcpt_bac"/>
</dbReference>
<dbReference type="SUPFAM" id="SSF56935">
    <property type="entry name" value="Porins"/>
    <property type="match status" value="1"/>
</dbReference>
<dbReference type="PANTHER" id="PTHR40980:SF3">
    <property type="entry name" value="TONB-DEPENDENT RECEPTOR-LIKE BETA-BARREL DOMAIN-CONTAINING PROTEIN"/>
    <property type="match status" value="1"/>
</dbReference>
<feature type="domain" description="TonB-dependent receptor-like beta-barrel" evidence="7">
    <location>
        <begin position="793"/>
        <end position="1129"/>
    </location>
</feature>
<evidence type="ECO:0000313" key="9">
    <source>
        <dbReference type="EMBL" id="MCF2950261.1"/>
    </source>
</evidence>